<dbReference type="Gene3D" id="3.30.420.10">
    <property type="entry name" value="Ribonuclease H-like superfamily/Ribonuclease H"/>
    <property type="match status" value="1"/>
</dbReference>
<dbReference type="GO" id="GO:0003676">
    <property type="term" value="F:nucleic acid binding"/>
    <property type="evidence" value="ECO:0007669"/>
    <property type="project" value="InterPro"/>
</dbReference>
<dbReference type="SUPFAM" id="SSF53098">
    <property type="entry name" value="Ribonuclease H-like"/>
    <property type="match status" value="1"/>
</dbReference>
<name>A0AAV9FGJ9_ACOCL</name>
<reference evidence="2" key="2">
    <citation type="submission" date="2023-06" db="EMBL/GenBank/DDBJ databases">
        <authorList>
            <person name="Ma L."/>
            <person name="Liu K.-W."/>
            <person name="Li Z."/>
            <person name="Hsiao Y.-Y."/>
            <person name="Qi Y."/>
            <person name="Fu T."/>
            <person name="Tang G."/>
            <person name="Zhang D."/>
            <person name="Sun W.-H."/>
            <person name="Liu D.-K."/>
            <person name="Li Y."/>
            <person name="Chen G.-Z."/>
            <person name="Liu X.-D."/>
            <person name="Liao X.-Y."/>
            <person name="Jiang Y.-T."/>
            <person name="Yu X."/>
            <person name="Hao Y."/>
            <person name="Huang J."/>
            <person name="Zhao X.-W."/>
            <person name="Ke S."/>
            <person name="Chen Y.-Y."/>
            <person name="Wu W.-L."/>
            <person name="Hsu J.-L."/>
            <person name="Lin Y.-F."/>
            <person name="Huang M.-D."/>
            <person name="Li C.-Y."/>
            <person name="Huang L."/>
            <person name="Wang Z.-W."/>
            <person name="Zhao X."/>
            <person name="Zhong W.-Y."/>
            <person name="Peng D.-H."/>
            <person name="Ahmad S."/>
            <person name="Lan S."/>
            <person name="Zhang J.-S."/>
            <person name="Tsai W.-C."/>
            <person name="Van De Peer Y."/>
            <person name="Liu Z.-J."/>
        </authorList>
    </citation>
    <scope>NUCLEOTIDE SEQUENCE</scope>
    <source>
        <strain evidence="2">CP</strain>
        <tissue evidence="2">Leaves</tissue>
    </source>
</reference>
<gene>
    <name evidence="2" type="ORF">QJS10_CPA01g00002</name>
</gene>
<dbReference type="AlphaFoldDB" id="A0AAV9FGJ9"/>
<organism evidence="2 3">
    <name type="scientific">Acorus calamus</name>
    <name type="common">Sweet flag</name>
    <dbReference type="NCBI Taxonomy" id="4465"/>
    <lineage>
        <taxon>Eukaryota</taxon>
        <taxon>Viridiplantae</taxon>
        <taxon>Streptophyta</taxon>
        <taxon>Embryophyta</taxon>
        <taxon>Tracheophyta</taxon>
        <taxon>Spermatophyta</taxon>
        <taxon>Magnoliopsida</taxon>
        <taxon>Liliopsida</taxon>
        <taxon>Acoraceae</taxon>
        <taxon>Acorus</taxon>
    </lineage>
</organism>
<proteinExistence type="predicted"/>
<dbReference type="InterPro" id="IPR036397">
    <property type="entry name" value="RNaseH_sf"/>
</dbReference>
<keyword evidence="3" id="KW-1185">Reference proteome</keyword>
<protein>
    <recommendedName>
        <fullName evidence="1">RNase H type-1 domain-containing protein</fullName>
    </recommendedName>
</protein>
<dbReference type="InterPro" id="IPR012337">
    <property type="entry name" value="RNaseH-like_sf"/>
</dbReference>
<dbReference type="InterPro" id="IPR053151">
    <property type="entry name" value="RNase_H-like"/>
</dbReference>
<reference evidence="2" key="1">
    <citation type="journal article" date="2023" name="Nat. Commun.">
        <title>Diploid and tetraploid genomes of Acorus and the evolution of monocots.</title>
        <authorList>
            <person name="Ma L."/>
            <person name="Liu K.W."/>
            <person name="Li Z."/>
            <person name="Hsiao Y.Y."/>
            <person name="Qi Y."/>
            <person name="Fu T."/>
            <person name="Tang G.D."/>
            <person name="Zhang D."/>
            <person name="Sun W.H."/>
            <person name="Liu D.K."/>
            <person name="Li Y."/>
            <person name="Chen G.Z."/>
            <person name="Liu X.D."/>
            <person name="Liao X.Y."/>
            <person name="Jiang Y.T."/>
            <person name="Yu X."/>
            <person name="Hao Y."/>
            <person name="Huang J."/>
            <person name="Zhao X.W."/>
            <person name="Ke S."/>
            <person name="Chen Y.Y."/>
            <person name="Wu W.L."/>
            <person name="Hsu J.L."/>
            <person name="Lin Y.F."/>
            <person name="Huang M.D."/>
            <person name="Li C.Y."/>
            <person name="Huang L."/>
            <person name="Wang Z.W."/>
            <person name="Zhao X."/>
            <person name="Zhong W.Y."/>
            <person name="Peng D.H."/>
            <person name="Ahmad S."/>
            <person name="Lan S."/>
            <person name="Zhang J.S."/>
            <person name="Tsai W.C."/>
            <person name="Van de Peer Y."/>
            <person name="Liu Z.J."/>
        </authorList>
    </citation>
    <scope>NUCLEOTIDE SEQUENCE</scope>
    <source>
        <strain evidence="2">CP</strain>
    </source>
</reference>
<dbReference type="InterPro" id="IPR002156">
    <property type="entry name" value="RNaseH_domain"/>
</dbReference>
<comment type="caution">
    <text evidence="2">The sequence shown here is derived from an EMBL/GenBank/DDBJ whole genome shotgun (WGS) entry which is preliminary data.</text>
</comment>
<accession>A0AAV9FGJ9</accession>
<evidence type="ECO:0000313" key="3">
    <source>
        <dbReference type="Proteomes" id="UP001180020"/>
    </source>
</evidence>
<dbReference type="CDD" id="cd06222">
    <property type="entry name" value="RNase_H_like"/>
    <property type="match status" value="1"/>
</dbReference>
<dbReference type="PANTHER" id="PTHR47723:SF23">
    <property type="entry name" value="REVERSE TRANSCRIPTASE-LIKE PROTEIN"/>
    <property type="match status" value="1"/>
</dbReference>
<dbReference type="Proteomes" id="UP001180020">
    <property type="component" value="Unassembled WGS sequence"/>
</dbReference>
<dbReference type="PROSITE" id="PS50879">
    <property type="entry name" value="RNASE_H_1"/>
    <property type="match status" value="1"/>
</dbReference>
<sequence length="244" mass="27271">MDEQSKQFSDGWFIFGDPRFQPLLDGHQSTPQWLPLGQAGSLGYMDHQTTNLHAMLIVDSRLTGSFFLVSRAIWEPSYPPWVKLNVDGASHGNPGPSGAGGVFRDHQATFLLGFSCNTSHNTNTFAEFYGLFRGIAIWFETHPHFQGSIWIESDSTLVVNTIKGLVSANTQVQPFVLHTLKLLDLLREWKITHIFREGNMSADKLASLGLGLPSETIFDRPPTALAHFLNEDANEVPQFRFPKS</sequence>
<dbReference type="EMBL" id="JAUJYO010000001">
    <property type="protein sequence ID" value="KAK1325153.1"/>
    <property type="molecule type" value="Genomic_DNA"/>
</dbReference>
<evidence type="ECO:0000259" key="1">
    <source>
        <dbReference type="PROSITE" id="PS50879"/>
    </source>
</evidence>
<dbReference type="PANTHER" id="PTHR47723">
    <property type="entry name" value="OS05G0353850 PROTEIN"/>
    <property type="match status" value="1"/>
</dbReference>
<feature type="domain" description="RNase H type-1" evidence="1">
    <location>
        <begin position="78"/>
        <end position="211"/>
    </location>
</feature>
<dbReference type="GO" id="GO:0004523">
    <property type="term" value="F:RNA-DNA hybrid ribonuclease activity"/>
    <property type="evidence" value="ECO:0007669"/>
    <property type="project" value="InterPro"/>
</dbReference>
<evidence type="ECO:0000313" key="2">
    <source>
        <dbReference type="EMBL" id="KAK1325153.1"/>
    </source>
</evidence>
<dbReference type="InterPro" id="IPR044730">
    <property type="entry name" value="RNase_H-like_dom_plant"/>
</dbReference>
<dbReference type="Pfam" id="PF13456">
    <property type="entry name" value="RVT_3"/>
    <property type="match status" value="1"/>
</dbReference>